<dbReference type="PROSITE" id="PS50188">
    <property type="entry name" value="B302_SPRY"/>
    <property type="match status" value="1"/>
</dbReference>
<name>A0A6P5QBH3_MUSCR</name>
<evidence type="ECO:0000259" key="4">
    <source>
        <dbReference type="PROSITE" id="PS50188"/>
    </source>
</evidence>
<dbReference type="GeneID" id="110299304"/>
<dbReference type="GO" id="GO:0005737">
    <property type="term" value="C:cytoplasm"/>
    <property type="evidence" value="ECO:0007669"/>
    <property type="project" value="UniProtKB-ARBA"/>
</dbReference>
<reference evidence="6" key="1">
    <citation type="submission" date="2025-08" db="UniProtKB">
        <authorList>
            <consortium name="RefSeq"/>
        </authorList>
    </citation>
    <scope>IDENTIFICATION</scope>
</reference>
<dbReference type="PRINTS" id="PR01407">
    <property type="entry name" value="BUTYPHLNCDUF"/>
</dbReference>
<keyword evidence="2" id="KW-0863">Zinc-finger</keyword>
<dbReference type="SMART" id="SM00589">
    <property type="entry name" value="PRY"/>
    <property type="match status" value="1"/>
</dbReference>
<dbReference type="FunFam" id="2.60.120.920:FF:000040">
    <property type="entry name" value="Ret finger protein-like 4A"/>
    <property type="match status" value="1"/>
</dbReference>
<keyword evidence="1" id="KW-0479">Metal-binding</keyword>
<accession>A0A6P5QBH3</accession>
<dbReference type="KEGG" id="mcal:110299304"/>
<evidence type="ECO:0000256" key="1">
    <source>
        <dbReference type="ARBA" id="ARBA00022723"/>
    </source>
</evidence>
<dbReference type="RefSeq" id="XP_021024635.1">
    <property type="nucleotide sequence ID" value="XM_021168976.1"/>
</dbReference>
<gene>
    <name evidence="6" type="primary">LOC110299304</name>
</gene>
<sequence>MTLDVDTAQNHLIISDDLLSVYYTPQKQDRKKCAERFHPSPCVLGSSRFTSGRHYWEVVVGTSKEWDIGICKESINRKKAIYLSEKNGFWTVGVRGKKVYSASTDPLTLLLVNPRLHRVGIFLDMLENSVSFWDLSDGSHIYTFLKIPDTDPFRPFFSPASSYPEGDQEQVLSICPVTNPGIFGIPVNPQ</sequence>
<evidence type="ECO:0000313" key="5">
    <source>
        <dbReference type="Proteomes" id="UP000515126"/>
    </source>
</evidence>
<dbReference type="InterPro" id="IPR001870">
    <property type="entry name" value="B30.2/SPRY"/>
</dbReference>
<keyword evidence="5" id="KW-1185">Reference proteome</keyword>
<dbReference type="PANTHER" id="PTHR24103">
    <property type="entry name" value="E3 UBIQUITIN-PROTEIN LIGASE TRIM"/>
    <property type="match status" value="1"/>
</dbReference>
<dbReference type="Pfam" id="PF00622">
    <property type="entry name" value="SPRY"/>
    <property type="match status" value="1"/>
</dbReference>
<dbReference type="InterPro" id="IPR003879">
    <property type="entry name" value="Butyrophylin_SPRY"/>
</dbReference>
<feature type="domain" description="B30.2/SPRY" evidence="4">
    <location>
        <begin position="1"/>
        <end position="181"/>
    </location>
</feature>
<organism evidence="5 6">
    <name type="scientific">Mus caroli</name>
    <name type="common">Ryukyu mouse</name>
    <name type="synonym">Ricefield mouse</name>
    <dbReference type="NCBI Taxonomy" id="10089"/>
    <lineage>
        <taxon>Eukaryota</taxon>
        <taxon>Metazoa</taxon>
        <taxon>Chordata</taxon>
        <taxon>Craniata</taxon>
        <taxon>Vertebrata</taxon>
        <taxon>Euteleostomi</taxon>
        <taxon>Mammalia</taxon>
        <taxon>Eutheria</taxon>
        <taxon>Euarchontoglires</taxon>
        <taxon>Glires</taxon>
        <taxon>Rodentia</taxon>
        <taxon>Myomorpha</taxon>
        <taxon>Muroidea</taxon>
        <taxon>Muridae</taxon>
        <taxon>Murinae</taxon>
        <taxon>Mus</taxon>
        <taxon>Mus</taxon>
    </lineage>
</organism>
<dbReference type="CDD" id="cd15821">
    <property type="entry name" value="SPRY_PRY_RFPL"/>
    <property type="match status" value="1"/>
</dbReference>
<dbReference type="InterPro" id="IPR006574">
    <property type="entry name" value="PRY"/>
</dbReference>
<dbReference type="InterPro" id="IPR003877">
    <property type="entry name" value="SPRY_dom"/>
</dbReference>
<dbReference type="SUPFAM" id="SSF49899">
    <property type="entry name" value="Concanavalin A-like lectins/glucanases"/>
    <property type="match status" value="1"/>
</dbReference>
<proteinExistence type="predicted"/>
<dbReference type="AlphaFoldDB" id="A0A6P5QBH3"/>
<dbReference type="InterPro" id="IPR013320">
    <property type="entry name" value="ConA-like_dom_sf"/>
</dbReference>
<dbReference type="Pfam" id="PF13765">
    <property type="entry name" value="PRY"/>
    <property type="match status" value="1"/>
</dbReference>
<dbReference type="InterPro" id="IPR043136">
    <property type="entry name" value="B30.2/SPRY_sf"/>
</dbReference>
<dbReference type="SMART" id="SM00449">
    <property type="entry name" value="SPRY"/>
    <property type="match status" value="1"/>
</dbReference>
<protein>
    <submittedName>
        <fullName evidence="6">Ret finger protein-like 4A</fullName>
    </submittedName>
</protein>
<dbReference type="Gene3D" id="2.60.120.920">
    <property type="match status" value="1"/>
</dbReference>
<dbReference type="GO" id="GO:0008270">
    <property type="term" value="F:zinc ion binding"/>
    <property type="evidence" value="ECO:0007669"/>
    <property type="project" value="UniProtKB-KW"/>
</dbReference>
<evidence type="ECO:0000256" key="3">
    <source>
        <dbReference type="ARBA" id="ARBA00022833"/>
    </source>
</evidence>
<evidence type="ECO:0000256" key="2">
    <source>
        <dbReference type="ARBA" id="ARBA00022771"/>
    </source>
</evidence>
<evidence type="ECO:0000313" key="6">
    <source>
        <dbReference type="RefSeq" id="XP_021024635.1"/>
    </source>
</evidence>
<dbReference type="InterPro" id="IPR050143">
    <property type="entry name" value="TRIM/RBCC"/>
</dbReference>
<keyword evidence="3" id="KW-0862">Zinc</keyword>
<dbReference type="Proteomes" id="UP000515126">
    <property type="component" value="Chromosome 7"/>
</dbReference>
<dbReference type="InterPro" id="IPR037960">
    <property type="entry name" value="SPRY/PRY_RFPL"/>
</dbReference>